<dbReference type="RefSeq" id="WP_084024819.1">
    <property type="nucleotide sequence ID" value="NZ_LQPE01000115.1"/>
</dbReference>
<sequence length="234" mass="25684">MKTLASLAEIYAEYDKWEQRLQRARRRREVAERSIERCYKHLAPTVMVEQVAALLRPHFPQYRLRVLGPFGLCSETAIHAYDERGECVGSVAFRPSGNRLNVVDYRRDSGRFAPNTLGALNGLNHPEAAAPTSVAGLVQVLADSIDPPGQPAGNPEDGVIDAIDALVSVQLEREPSGYDHNVGQPRCELCGGDWHGDVVSANEVGTVDRPRIQGCPGAYATADARDAWKKQRPT</sequence>
<keyword evidence="3" id="KW-1185">Reference proteome</keyword>
<proteinExistence type="predicted"/>
<evidence type="ECO:0000313" key="2">
    <source>
        <dbReference type="EMBL" id="ORW03707.1"/>
    </source>
</evidence>
<protein>
    <submittedName>
        <fullName evidence="2">Uncharacterized protein</fullName>
    </submittedName>
</protein>
<comment type="caution">
    <text evidence="2">The sequence shown here is derived from an EMBL/GenBank/DDBJ whole genome shotgun (WGS) entry which is preliminary data.</text>
</comment>
<evidence type="ECO:0000313" key="3">
    <source>
        <dbReference type="Proteomes" id="UP000193487"/>
    </source>
</evidence>
<organism evidence="2 3">
    <name type="scientific">Mycobacterium kyorinense</name>
    <dbReference type="NCBI Taxonomy" id="487514"/>
    <lineage>
        <taxon>Bacteria</taxon>
        <taxon>Bacillati</taxon>
        <taxon>Actinomycetota</taxon>
        <taxon>Actinomycetes</taxon>
        <taxon>Mycobacteriales</taxon>
        <taxon>Mycobacteriaceae</taxon>
        <taxon>Mycobacterium</taxon>
    </lineage>
</organism>
<reference evidence="2 3" key="1">
    <citation type="submission" date="2016-01" db="EMBL/GenBank/DDBJ databases">
        <title>The new phylogeny of the genus Mycobacterium.</title>
        <authorList>
            <person name="Tarcisio F."/>
            <person name="Conor M."/>
            <person name="Antonella G."/>
            <person name="Elisabetta G."/>
            <person name="Giulia F.S."/>
            <person name="Sara T."/>
            <person name="Anna F."/>
            <person name="Clotilde B."/>
            <person name="Roberto B."/>
            <person name="Veronica D.S."/>
            <person name="Fabio R."/>
            <person name="Monica P."/>
            <person name="Olivier J."/>
            <person name="Enrico T."/>
            <person name="Nicola S."/>
        </authorList>
    </citation>
    <scope>NUCLEOTIDE SEQUENCE [LARGE SCALE GENOMIC DNA]</scope>
    <source>
        <strain evidence="2 3">DSM 45166</strain>
    </source>
</reference>
<name>A0A1X1XXY2_9MYCO</name>
<keyword evidence="1" id="KW-0175">Coiled coil</keyword>
<dbReference type="AlphaFoldDB" id="A0A1X1XXY2"/>
<dbReference type="Proteomes" id="UP000193487">
    <property type="component" value="Unassembled WGS sequence"/>
</dbReference>
<dbReference type="OrthoDB" id="4552871at2"/>
<gene>
    <name evidence="2" type="ORF">AWC14_00250</name>
</gene>
<feature type="coiled-coil region" evidence="1">
    <location>
        <begin position="7"/>
        <end position="34"/>
    </location>
</feature>
<evidence type="ECO:0000256" key="1">
    <source>
        <dbReference type="SAM" id="Coils"/>
    </source>
</evidence>
<dbReference type="EMBL" id="LQPE01000115">
    <property type="protein sequence ID" value="ORW03707.1"/>
    <property type="molecule type" value="Genomic_DNA"/>
</dbReference>
<accession>A0A1X1XXY2</accession>